<organism evidence="4">
    <name type="scientific">Amphimedon queenslandica</name>
    <name type="common">Sponge</name>
    <dbReference type="NCBI Taxonomy" id="400682"/>
    <lineage>
        <taxon>Eukaryota</taxon>
        <taxon>Metazoa</taxon>
        <taxon>Porifera</taxon>
        <taxon>Demospongiae</taxon>
        <taxon>Heteroscleromorpha</taxon>
        <taxon>Haplosclerida</taxon>
        <taxon>Niphatidae</taxon>
        <taxon>Amphimedon</taxon>
    </lineage>
</organism>
<dbReference type="GO" id="GO:0005509">
    <property type="term" value="F:calcium ion binding"/>
    <property type="evidence" value="ECO:0007669"/>
    <property type="project" value="InterPro"/>
</dbReference>
<dbReference type="InParanoid" id="A0A1X7TIJ0"/>
<reference evidence="4" key="2">
    <citation type="submission" date="2017-05" db="UniProtKB">
        <authorList>
            <consortium name="EnsemblMetazoa"/>
        </authorList>
    </citation>
    <scope>IDENTIFICATION</scope>
</reference>
<protein>
    <recommendedName>
        <fullName evidence="3">EF-hand domain-containing protein</fullName>
    </recommendedName>
</protein>
<dbReference type="OrthoDB" id="26525at2759"/>
<name>A0A1X7TIJ0_AMPQE</name>
<dbReference type="STRING" id="400682.A0A1X7TIJ0"/>
<dbReference type="SMART" id="SM00054">
    <property type="entry name" value="EFh"/>
    <property type="match status" value="4"/>
</dbReference>
<evidence type="ECO:0000256" key="1">
    <source>
        <dbReference type="ARBA" id="ARBA00022737"/>
    </source>
</evidence>
<dbReference type="InterPro" id="IPR018247">
    <property type="entry name" value="EF_Hand_1_Ca_BS"/>
</dbReference>
<accession>A0A1X7TIJ0</accession>
<evidence type="ECO:0000256" key="2">
    <source>
        <dbReference type="ARBA" id="ARBA00022837"/>
    </source>
</evidence>
<sequence>MVDRITEDQTVEYRDAFALFDKRGDNKIDSDQIGDVLRALGLNPSEAEVKKIVQEVDPKGNKRVTFEEFLPCFLSCSQKKEQGSMEDFIEGLRVFDKDGNGFINSAELRHVLTSLGEKLTDEEVDTLLQGIEDGQGQVNYEEFVKMVMSG</sequence>
<evidence type="ECO:0000259" key="3">
    <source>
        <dbReference type="PROSITE" id="PS50222"/>
    </source>
</evidence>
<reference evidence="5" key="1">
    <citation type="journal article" date="2010" name="Nature">
        <title>The Amphimedon queenslandica genome and the evolution of animal complexity.</title>
        <authorList>
            <person name="Srivastava M."/>
            <person name="Simakov O."/>
            <person name="Chapman J."/>
            <person name="Fahey B."/>
            <person name="Gauthier M.E."/>
            <person name="Mitros T."/>
            <person name="Richards G.S."/>
            <person name="Conaco C."/>
            <person name="Dacre M."/>
            <person name="Hellsten U."/>
            <person name="Larroux C."/>
            <person name="Putnam N.H."/>
            <person name="Stanke M."/>
            <person name="Adamska M."/>
            <person name="Darling A."/>
            <person name="Degnan S.M."/>
            <person name="Oakley T.H."/>
            <person name="Plachetzki D.C."/>
            <person name="Zhai Y."/>
            <person name="Adamski M."/>
            <person name="Calcino A."/>
            <person name="Cummins S.F."/>
            <person name="Goodstein D.M."/>
            <person name="Harris C."/>
            <person name="Jackson D.J."/>
            <person name="Leys S.P."/>
            <person name="Shu S."/>
            <person name="Woodcroft B.J."/>
            <person name="Vervoort M."/>
            <person name="Kosik K.S."/>
            <person name="Manning G."/>
            <person name="Degnan B.M."/>
            <person name="Rokhsar D.S."/>
        </authorList>
    </citation>
    <scope>NUCLEOTIDE SEQUENCE [LARGE SCALE GENOMIC DNA]</scope>
</reference>
<dbReference type="SUPFAM" id="SSF47473">
    <property type="entry name" value="EF-hand"/>
    <property type="match status" value="1"/>
</dbReference>
<feature type="domain" description="EF-hand" evidence="3">
    <location>
        <begin position="44"/>
        <end position="79"/>
    </location>
</feature>
<dbReference type="InterPro" id="IPR011992">
    <property type="entry name" value="EF-hand-dom_pair"/>
</dbReference>
<dbReference type="InterPro" id="IPR002048">
    <property type="entry name" value="EF_hand_dom"/>
</dbReference>
<dbReference type="Gene3D" id="1.10.238.10">
    <property type="entry name" value="EF-hand"/>
    <property type="match status" value="2"/>
</dbReference>
<feature type="domain" description="EF-hand" evidence="3">
    <location>
        <begin position="8"/>
        <end position="43"/>
    </location>
</feature>
<dbReference type="eggNOG" id="KOG0030">
    <property type="taxonomic scope" value="Eukaryota"/>
</dbReference>
<dbReference type="EnsemblMetazoa" id="Aqu2.1.14505_001">
    <property type="protein sequence ID" value="Aqu2.1.14505_001"/>
    <property type="gene ID" value="Aqu2.1.14505"/>
</dbReference>
<dbReference type="InterPro" id="IPR050230">
    <property type="entry name" value="CALM/Myosin/TropC-like"/>
</dbReference>
<dbReference type="Pfam" id="PF13499">
    <property type="entry name" value="EF-hand_7"/>
    <property type="match status" value="2"/>
</dbReference>
<evidence type="ECO:0000313" key="4">
    <source>
        <dbReference type="EnsemblMetazoa" id="Aqu2.1.14505_001"/>
    </source>
</evidence>
<evidence type="ECO:0000313" key="5">
    <source>
        <dbReference type="Proteomes" id="UP000007879"/>
    </source>
</evidence>
<dbReference type="Proteomes" id="UP000007879">
    <property type="component" value="Unassembled WGS sequence"/>
</dbReference>
<dbReference type="EnsemblMetazoa" id="XM_003390435.3">
    <property type="protein sequence ID" value="XP_003390483.1"/>
    <property type="gene ID" value="LOC100634494"/>
</dbReference>
<proteinExistence type="predicted"/>
<dbReference type="PANTHER" id="PTHR23048:SF49">
    <property type="entry name" value="FI08416P-RELATED"/>
    <property type="match status" value="1"/>
</dbReference>
<dbReference type="PROSITE" id="PS00018">
    <property type="entry name" value="EF_HAND_1"/>
    <property type="match status" value="1"/>
</dbReference>
<dbReference type="GO" id="GO:0016460">
    <property type="term" value="C:myosin II complex"/>
    <property type="evidence" value="ECO:0007669"/>
    <property type="project" value="TreeGrafter"/>
</dbReference>
<keyword evidence="2" id="KW-0106">Calcium</keyword>
<dbReference type="FunCoup" id="A0A1X7TIJ0">
    <property type="interactions" value="719"/>
</dbReference>
<feature type="domain" description="EF-hand" evidence="3">
    <location>
        <begin position="83"/>
        <end position="118"/>
    </location>
</feature>
<keyword evidence="5" id="KW-1185">Reference proteome</keyword>
<dbReference type="AlphaFoldDB" id="A0A1X7TIJ0"/>
<dbReference type="CDD" id="cd00051">
    <property type="entry name" value="EFh"/>
    <property type="match status" value="2"/>
</dbReference>
<dbReference type="PANTHER" id="PTHR23048">
    <property type="entry name" value="MYOSIN LIGHT CHAIN 1, 3"/>
    <property type="match status" value="1"/>
</dbReference>
<gene>
    <name evidence="4" type="primary">100634494</name>
</gene>
<dbReference type="PROSITE" id="PS50222">
    <property type="entry name" value="EF_HAND_2"/>
    <property type="match status" value="3"/>
</dbReference>
<dbReference type="FunFam" id="1.10.238.10:FF:000003">
    <property type="entry name" value="Calmodulin A"/>
    <property type="match status" value="1"/>
</dbReference>
<keyword evidence="1" id="KW-0677">Repeat</keyword>